<gene>
    <name evidence="2" type="ORF">EBN03_11045</name>
</gene>
<dbReference type="AlphaFoldDB" id="A0A3M2L9A0"/>
<feature type="region of interest" description="Disordered" evidence="1">
    <location>
        <begin position="1"/>
        <end position="32"/>
    </location>
</feature>
<name>A0A3M2L9A0_9NOCA</name>
<dbReference type="EMBL" id="RFFH01000003">
    <property type="protein sequence ID" value="RMI33626.1"/>
    <property type="molecule type" value="Genomic_DNA"/>
</dbReference>
<sequence>MNGRTHTVQDWVSARGGNRHTGNRSRRGRQRGLYHRSMITRDEIRTRSAGHDYRYPLVTIAEFFEGNTFEDSIAPNQYGEGRPDLAEIAARLTVLDADPAVAWIRVQLHEEMFDHDHDGIAAESVAICTSLPSSVIDGRLDVGELHAEPVWEGWSYDEDAYCDIPAIPDGHRVLTLVWD</sequence>
<organism evidence="2 3">
    <name type="scientific">Nocardia stercoris</name>
    <dbReference type="NCBI Taxonomy" id="2483361"/>
    <lineage>
        <taxon>Bacteria</taxon>
        <taxon>Bacillati</taxon>
        <taxon>Actinomycetota</taxon>
        <taxon>Actinomycetes</taxon>
        <taxon>Mycobacteriales</taxon>
        <taxon>Nocardiaceae</taxon>
        <taxon>Nocardia</taxon>
    </lineage>
</organism>
<keyword evidence="3" id="KW-1185">Reference proteome</keyword>
<protein>
    <submittedName>
        <fullName evidence="2">Uncharacterized protein</fullName>
    </submittedName>
</protein>
<evidence type="ECO:0000313" key="2">
    <source>
        <dbReference type="EMBL" id="RMI33626.1"/>
    </source>
</evidence>
<accession>A0A3M2L9A0</accession>
<reference evidence="2 3" key="1">
    <citation type="submission" date="2018-10" db="EMBL/GenBank/DDBJ databases">
        <title>Isolation from cow dung.</title>
        <authorList>
            <person name="Ling L."/>
        </authorList>
    </citation>
    <scope>NUCLEOTIDE SEQUENCE [LARGE SCALE GENOMIC DNA]</scope>
    <source>
        <strain evidence="2 3">NEAU-LL90</strain>
    </source>
</reference>
<evidence type="ECO:0000256" key="1">
    <source>
        <dbReference type="SAM" id="MobiDB-lite"/>
    </source>
</evidence>
<comment type="caution">
    <text evidence="2">The sequence shown here is derived from an EMBL/GenBank/DDBJ whole genome shotgun (WGS) entry which is preliminary data.</text>
</comment>
<feature type="compositionally biased region" description="Polar residues" evidence="1">
    <location>
        <begin position="1"/>
        <end position="10"/>
    </location>
</feature>
<dbReference type="Proteomes" id="UP000279275">
    <property type="component" value="Unassembled WGS sequence"/>
</dbReference>
<evidence type="ECO:0000313" key="3">
    <source>
        <dbReference type="Proteomes" id="UP000279275"/>
    </source>
</evidence>
<proteinExistence type="predicted"/>
<feature type="compositionally biased region" description="Basic residues" evidence="1">
    <location>
        <begin position="17"/>
        <end position="32"/>
    </location>
</feature>